<keyword evidence="1" id="KW-0472">Membrane</keyword>
<evidence type="ECO:0000313" key="3">
    <source>
        <dbReference type="Proteomes" id="UP000244912"/>
    </source>
</evidence>
<keyword evidence="3" id="KW-1185">Reference proteome</keyword>
<evidence type="ECO:0000313" key="2">
    <source>
        <dbReference type="EMBL" id="SPJ26475.1"/>
    </source>
</evidence>
<keyword evidence="1" id="KW-0812">Transmembrane</keyword>
<sequence length="155" mass="17681">MTSPSDANENCFLCDAWAYLSSDDMVLNLTSEMIGIIATLVLITMLGGRFVRRAAAKSFDRKWAAFRADTAASILESQKQLDDDYFYLGHEMLRVPRNLRNKLARKISKRFGENGQLVSPEAVSLHQYSNELISHSENLMSLRLRSLSQRCERKF</sequence>
<protein>
    <submittedName>
        <fullName evidence="2">Uncharacterized protein</fullName>
    </submittedName>
</protein>
<evidence type="ECO:0000256" key="1">
    <source>
        <dbReference type="SAM" id="Phobius"/>
    </source>
</evidence>
<dbReference type="AlphaFoldDB" id="A0A2R8C239"/>
<gene>
    <name evidence="2" type="ORF">PAA8504_04337</name>
</gene>
<dbReference type="RefSeq" id="WP_108896155.1">
    <property type="nucleotide sequence ID" value="NZ_ONZF01000023.1"/>
</dbReference>
<dbReference type="OrthoDB" id="9984805at2"/>
<feature type="transmembrane region" description="Helical" evidence="1">
    <location>
        <begin position="33"/>
        <end position="51"/>
    </location>
</feature>
<accession>A0A2R8C239</accession>
<organism evidence="2 3">
    <name type="scientific">Palleronia abyssalis</name>
    <dbReference type="NCBI Taxonomy" id="1501240"/>
    <lineage>
        <taxon>Bacteria</taxon>
        <taxon>Pseudomonadati</taxon>
        <taxon>Pseudomonadota</taxon>
        <taxon>Alphaproteobacteria</taxon>
        <taxon>Rhodobacterales</taxon>
        <taxon>Roseobacteraceae</taxon>
        <taxon>Palleronia</taxon>
    </lineage>
</organism>
<name>A0A2R8C239_9RHOB</name>
<proteinExistence type="predicted"/>
<dbReference type="Proteomes" id="UP000244912">
    <property type="component" value="Unassembled WGS sequence"/>
</dbReference>
<keyword evidence="1" id="KW-1133">Transmembrane helix</keyword>
<reference evidence="2 3" key="1">
    <citation type="submission" date="2018-03" db="EMBL/GenBank/DDBJ databases">
        <authorList>
            <person name="Keele B.F."/>
        </authorList>
    </citation>
    <scope>NUCLEOTIDE SEQUENCE [LARGE SCALE GENOMIC DNA]</scope>
    <source>
        <strain evidence="2 3">CECT 8504</strain>
    </source>
</reference>
<dbReference type="EMBL" id="ONZF01000023">
    <property type="protein sequence ID" value="SPJ26475.1"/>
    <property type="molecule type" value="Genomic_DNA"/>
</dbReference>